<name>A0A0P7LZ75_ECOLX</name>
<dbReference type="Proteomes" id="UP000050556">
    <property type="component" value="Unassembled WGS sequence"/>
</dbReference>
<sequence>MVSLQKISSNLHYGTTPLIRQCVTPGMMALHEGRTYRVSAVIQERKWVYLHTDAEIIRLSDCVIDVLLDGHGNPIQH</sequence>
<dbReference type="EMBL" id="LDYI01000066">
    <property type="protein sequence ID" value="KPO13995.1"/>
    <property type="molecule type" value="Genomic_DNA"/>
</dbReference>
<proteinExistence type="predicted"/>
<dbReference type="NCBIfam" id="NF008465">
    <property type="entry name" value="PRK11354.1"/>
    <property type="match status" value="1"/>
</dbReference>
<dbReference type="PATRIC" id="fig|562.7813.peg.2610"/>
<keyword evidence="1" id="KW-0131">Cell cycle</keyword>
<dbReference type="GO" id="GO:0051301">
    <property type="term" value="P:cell division"/>
    <property type="evidence" value="ECO:0007669"/>
    <property type="project" value="UniProtKB-KW"/>
</dbReference>
<accession>A0A0P7LZ75</accession>
<protein>
    <submittedName>
        <fullName evidence="1">Cell division protein FtsZ</fullName>
    </submittedName>
</protein>
<dbReference type="InterPro" id="IPR059213">
    <property type="entry name" value="KilR-like"/>
</dbReference>
<reference evidence="1 2" key="1">
    <citation type="journal article" date="2015" name="Front. Microbiol.">
        <title>Genetic determinants of heat resistance in Escherichia coli.</title>
        <authorList>
            <person name="Mercer R.G."/>
            <person name="Zheng J."/>
            <person name="Garcia-Hernandez R."/>
            <person name="Ruan L."/>
            <person name="Ganzle M.G."/>
            <person name="McMullen L.M."/>
        </authorList>
    </citation>
    <scope>NUCLEOTIDE SEQUENCE [LARGE SCALE GENOMIC DNA]</scope>
    <source>
        <strain evidence="1 2">AW1.3</strain>
    </source>
</reference>
<dbReference type="RefSeq" id="WP_023277201.1">
    <property type="nucleotide sequence ID" value="NZ_JBGEZX010000066.1"/>
</dbReference>
<comment type="caution">
    <text evidence="1">The sequence shown here is derived from an EMBL/GenBank/DDBJ whole genome shotgun (WGS) entry which is preliminary data.</text>
</comment>
<evidence type="ECO:0000313" key="2">
    <source>
        <dbReference type="Proteomes" id="UP000050556"/>
    </source>
</evidence>
<keyword evidence="1" id="KW-0132">Cell division</keyword>
<gene>
    <name evidence="1" type="ORF">ACU57_08315</name>
</gene>
<evidence type="ECO:0000313" key="1">
    <source>
        <dbReference type="EMBL" id="KPO13995.1"/>
    </source>
</evidence>
<organism evidence="1 2">
    <name type="scientific">Escherichia coli</name>
    <dbReference type="NCBI Taxonomy" id="562"/>
    <lineage>
        <taxon>Bacteria</taxon>
        <taxon>Pseudomonadati</taxon>
        <taxon>Pseudomonadota</taxon>
        <taxon>Gammaproteobacteria</taxon>
        <taxon>Enterobacterales</taxon>
        <taxon>Enterobacteriaceae</taxon>
        <taxon>Escherichia</taxon>
    </lineage>
</organism>
<dbReference type="AlphaFoldDB" id="A0A0P7LZ75"/>